<dbReference type="AlphaFoldDB" id="D3B9T4"/>
<dbReference type="FunCoup" id="D3B9T4">
    <property type="interactions" value="695"/>
</dbReference>
<dbReference type="Proteomes" id="UP000001396">
    <property type="component" value="Unassembled WGS sequence"/>
</dbReference>
<feature type="transmembrane region" description="Helical" evidence="6">
    <location>
        <begin position="160"/>
        <end position="179"/>
    </location>
</feature>
<gene>
    <name evidence="7" type="ORF">PPL_05231</name>
</gene>
<dbReference type="EMBL" id="ADBJ01000022">
    <property type="protein sequence ID" value="EFA81996.1"/>
    <property type="molecule type" value="Genomic_DNA"/>
</dbReference>
<keyword evidence="4 6" id="KW-1133">Transmembrane helix</keyword>
<comment type="subcellular location">
    <subcellularLocation>
        <location evidence="1">Membrane</location>
        <topology evidence="1">Multi-pass membrane protein</topology>
    </subcellularLocation>
</comment>
<dbReference type="GO" id="GO:0000139">
    <property type="term" value="C:Golgi membrane"/>
    <property type="evidence" value="ECO:0007669"/>
    <property type="project" value="TreeGrafter"/>
</dbReference>
<sequence length="211" mass="25038">MLGGVTRTSTSLHGDSVRYKRIVPEYFRRIFHYPQMDIEYTFWIMFYLCFNPARVYRNTSWHKQTKNQWARDDPAFVVILVFFMSIASMSYAIAFHYLSILHIIKTMFWAVFFDFITVGLVVATAGWWISNHFLRESAHHHSVDQKVEWLYAFDIHCNSFFPLFIILYVIHFFLLPVFMSTNITIFKKYKSIPIPYSGIVHIICTGGNPKY</sequence>
<feature type="transmembrane region" description="Helical" evidence="6">
    <location>
        <begin position="38"/>
        <end position="55"/>
    </location>
</feature>
<keyword evidence="8" id="KW-1185">Reference proteome</keyword>
<dbReference type="InterPro" id="IPR007881">
    <property type="entry name" value="UNC-50"/>
</dbReference>
<name>D3B9T4_HETP5</name>
<organism evidence="7 8">
    <name type="scientific">Heterostelium pallidum (strain ATCC 26659 / Pp 5 / PN500)</name>
    <name type="common">Cellular slime mold</name>
    <name type="synonym">Polysphondylium pallidum</name>
    <dbReference type="NCBI Taxonomy" id="670386"/>
    <lineage>
        <taxon>Eukaryota</taxon>
        <taxon>Amoebozoa</taxon>
        <taxon>Evosea</taxon>
        <taxon>Eumycetozoa</taxon>
        <taxon>Dictyostelia</taxon>
        <taxon>Acytosteliales</taxon>
        <taxon>Acytosteliaceae</taxon>
        <taxon>Heterostelium</taxon>
    </lineage>
</organism>
<evidence type="ECO:0000256" key="6">
    <source>
        <dbReference type="SAM" id="Phobius"/>
    </source>
</evidence>
<dbReference type="Pfam" id="PF05216">
    <property type="entry name" value="UNC-50"/>
    <property type="match status" value="1"/>
</dbReference>
<feature type="transmembrane region" description="Helical" evidence="6">
    <location>
        <begin position="107"/>
        <end position="129"/>
    </location>
</feature>
<evidence type="ECO:0000256" key="1">
    <source>
        <dbReference type="ARBA" id="ARBA00004141"/>
    </source>
</evidence>
<keyword evidence="5 6" id="KW-0472">Membrane</keyword>
<evidence type="ECO:0000256" key="4">
    <source>
        <dbReference type="ARBA" id="ARBA00022989"/>
    </source>
</evidence>
<reference evidence="7 8" key="1">
    <citation type="journal article" date="2011" name="Genome Res.">
        <title>Phylogeny-wide analysis of social amoeba genomes highlights ancient origins for complex intercellular communication.</title>
        <authorList>
            <person name="Heidel A.J."/>
            <person name="Lawal H.M."/>
            <person name="Felder M."/>
            <person name="Schilde C."/>
            <person name="Helps N.R."/>
            <person name="Tunggal B."/>
            <person name="Rivero F."/>
            <person name="John U."/>
            <person name="Schleicher M."/>
            <person name="Eichinger L."/>
            <person name="Platzer M."/>
            <person name="Noegel A.A."/>
            <person name="Schaap P."/>
            <person name="Gloeckner G."/>
        </authorList>
    </citation>
    <scope>NUCLEOTIDE SEQUENCE [LARGE SCALE GENOMIC DNA]</scope>
    <source>
        <strain evidence="8">ATCC 26659 / Pp 5 / PN500</strain>
    </source>
</reference>
<evidence type="ECO:0000313" key="7">
    <source>
        <dbReference type="EMBL" id="EFA81996.1"/>
    </source>
</evidence>
<evidence type="ECO:0000256" key="3">
    <source>
        <dbReference type="ARBA" id="ARBA00022692"/>
    </source>
</evidence>
<keyword evidence="3 6" id="KW-0812">Transmembrane</keyword>
<dbReference type="OMA" id="TAGWWIS"/>
<evidence type="ECO:0000313" key="8">
    <source>
        <dbReference type="Proteomes" id="UP000001396"/>
    </source>
</evidence>
<dbReference type="GeneID" id="31360717"/>
<comment type="similarity">
    <text evidence="2">Belongs to the unc-50 family.</text>
</comment>
<accession>D3B9T4</accession>
<proteinExistence type="inferred from homology"/>
<protein>
    <submittedName>
        <fullName evidence="7">UNC-50 family protein</fullName>
    </submittedName>
</protein>
<comment type="caution">
    <text evidence="7">The sequence shown here is derived from an EMBL/GenBank/DDBJ whole genome shotgun (WGS) entry which is preliminary data.</text>
</comment>
<dbReference type="RefSeq" id="XP_020434113.1">
    <property type="nucleotide sequence ID" value="XM_020576124.1"/>
</dbReference>
<evidence type="ECO:0000256" key="2">
    <source>
        <dbReference type="ARBA" id="ARBA00006293"/>
    </source>
</evidence>
<feature type="transmembrane region" description="Helical" evidence="6">
    <location>
        <begin position="75"/>
        <end position="95"/>
    </location>
</feature>
<evidence type="ECO:0000256" key="5">
    <source>
        <dbReference type="ARBA" id="ARBA00023136"/>
    </source>
</evidence>
<dbReference type="STRING" id="670386.D3B9T4"/>
<dbReference type="PANTHER" id="PTHR12841:SF6">
    <property type="entry name" value="PROTEIN UNC-50 HOMOLOG"/>
    <property type="match status" value="1"/>
</dbReference>
<dbReference type="PANTHER" id="PTHR12841">
    <property type="entry name" value="PROTEIN UNC-50 HOMOLOG"/>
    <property type="match status" value="1"/>
</dbReference>
<dbReference type="InParanoid" id="D3B9T4"/>